<evidence type="ECO:0000256" key="4">
    <source>
        <dbReference type="SAM" id="Coils"/>
    </source>
</evidence>
<protein>
    <submittedName>
        <fullName evidence="5">Uncharacterized protein</fullName>
    </submittedName>
</protein>
<proteinExistence type="predicted"/>
<dbReference type="GO" id="GO:0045095">
    <property type="term" value="C:keratin filament"/>
    <property type="evidence" value="ECO:0007669"/>
    <property type="project" value="TreeGrafter"/>
</dbReference>
<keyword evidence="4" id="KW-0175">Coiled coil</keyword>
<evidence type="ECO:0000256" key="1">
    <source>
        <dbReference type="ARBA" id="ARBA00004245"/>
    </source>
</evidence>
<feature type="coiled-coil region" evidence="4">
    <location>
        <begin position="170"/>
        <end position="340"/>
    </location>
</feature>
<dbReference type="PANTHER" id="PTHR31183">
    <property type="entry name" value="TRICHOPLEIN KERATIN FILAMENT-BINDING PROTEIN FAMILY MEMBER"/>
    <property type="match status" value="1"/>
</dbReference>
<keyword evidence="3" id="KW-0206">Cytoskeleton</keyword>
<name>A0A1B6LKH3_9HEMI</name>
<gene>
    <name evidence="5" type="ORF">g.953</name>
</gene>
<organism evidence="5">
    <name type="scientific">Graphocephala atropunctata</name>
    <dbReference type="NCBI Taxonomy" id="36148"/>
    <lineage>
        <taxon>Eukaryota</taxon>
        <taxon>Metazoa</taxon>
        <taxon>Ecdysozoa</taxon>
        <taxon>Arthropoda</taxon>
        <taxon>Hexapoda</taxon>
        <taxon>Insecta</taxon>
        <taxon>Pterygota</taxon>
        <taxon>Neoptera</taxon>
        <taxon>Paraneoptera</taxon>
        <taxon>Hemiptera</taxon>
        <taxon>Auchenorrhyncha</taxon>
        <taxon>Membracoidea</taxon>
        <taxon>Cicadellidae</taxon>
        <taxon>Cicadellinae</taxon>
        <taxon>Cicadellini</taxon>
        <taxon>Graphocephala</taxon>
    </lineage>
</organism>
<evidence type="ECO:0000256" key="2">
    <source>
        <dbReference type="ARBA" id="ARBA00022490"/>
    </source>
</evidence>
<dbReference type="GO" id="GO:0006915">
    <property type="term" value="P:apoptotic process"/>
    <property type="evidence" value="ECO:0007669"/>
    <property type="project" value="TreeGrafter"/>
</dbReference>
<evidence type="ECO:0000313" key="5">
    <source>
        <dbReference type="EMBL" id="JAT24180.1"/>
    </source>
</evidence>
<feature type="coiled-coil region" evidence="4">
    <location>
        <begin position="378"/>
        <end position="457"/>
    </location>
</feature>
<dbReference type="AlphaFoldDB" id="A0A1B6LKH3"/>
<keyword evidence="2" id="KW-0963">Cytoplasm</keyword>
<reference evidence="5" key="1">
    <citation type="submission" date="2015-11" db="EMBL/GenBank/DDBJ databases">
        <title>De novo transcriptome assembly of four potential Pierce s Disease insect vectors from Arizona vineyards.</title>
        <authorList>
            <person name="Tassone E.E."/>
        </authorList>
    </citation>
    <scope>NUCLEOTIDE SEQUENCE</scope>
</reference>
<accession>A0A1B6LKH3</accession>
<dbReference type="InterPro" id="IPR043596">
    <property type="entry name" value="CFAP53/TCHP"/>
</dbReference>
<sequence>MNSGRRTARQEEELHVQRRNAELRKQEQWSNVAQYFKTWDVKASKYAYWTSPQYFQQSEEARVEAEKREKKKQTLTDRKEKLKRILDSEQSIYEEEIKKLNRSGKSGWMPLEELKYVNLELKRRSEESRKREAELLLYQRWKQEQPSLRDLERRQHLEFMKMSWIDQVREREATKERQREEEALRAKEEELKRKEEERYEQLCKERKLEEVKQTKQQMKQQMDAIEESVKKYKELEKQEAEERKLQSEIEEMITQRKLAEQKQANKQLMSYWTRQYQLKLQKKAKEMEEEIAQDQKMLQRLEDEFNEEARAKTEAREIAKKEMKLALRELQTQRQRELLRQKEYEHMFFEEAKRAWEVQEQKWAQERQARDRLMSQVLDVIKQQIEEKLKRNSNARAEALEDRERLLKGMNQLYEQFNEQEQEVKQAQKQYRNQLDHQVTENTCEKLRKAQEIAEEKLKWSQAESEAEKRLVEEMERLQLNNNNYKPKDFRRQRMKF</sequence>
<dbReference type="PANTHER" id="PTHR31183:SF2">
    <property type="entry name" value="TRICHOPLEIN KERATIN FILAMENT-BINDING PROTEIN"/>
    <property type="match status" value="1"/>
</dbReference>
<comment type="subcellular location">
    <subcellularLocation>
        <location evidence="1">Cytoplasm</location>
        <location evidence="1">Cytoskeleton</location>
    </subcellularLocation>
</comment>
<dbReference type="EMBL" id="GEBQ01015797">
    <property type="protein sequence ID" value="JAT24180.1"/>
    <property type="molecule type" value="Transcribed_RNA"/>
</dbReference>
<evidence type="ECO:0000256" key="3">
    <source>
        <dbReference type="ARBA" id="ARBA00023212"/>
    </source>
</evidence>
<feature type="coiled-coil region" evidence="4">
    <location>
        <begin position="58"/>
        <end position="85"/>
    </location>
</feature>